<sequence length="231" mass="24885">MTSNRPNLASAFAPSAPRGAKLEGILPPKRRKASDAREVLDSASESTRISVVPEPEEDATGVTALSSDSKPADHLSANTGSSQSQEPTSKANQRSKGQTPQRKNVSSGTSTKTSETVLGALRNVGVYLAPELLATVKEALHTRRTTYADLLLDAFDSVSEASIAKEFRPESTPTSSGMPRRVPRRRGEAGIQIQVRLDGHQTAWLDEKVVEFNAPSRSALVSTVYRLYLIN</sequence>
<dbReference type="AlphaFoldDB" id="Q8GAD1"/>
<dbReference type="EMBL" id="AJ507836">
    <property type="protein sequence ID" value="CAD48000.1"/>
    <property type="molecule type" value="Genomic_DNA"/>
</dbReference>
<organism evidence="2">
    <name type="scientific">Paenarthrobacter nicotinovorans</name>
    <name type="common">Arthrobacter nicotinovorans</name>
    <dbReference type="NCBI Taxonomy" id="29320"/>
    <lineage>
        <taxon>Bacteria</taxon>
        <taxon>Bacillati</taxon>
        <taxon>Actinomycetota</taxon>
        <taxon>Actinomycetes</taxon>
        <taxon>Micrococcales</taxon>
        <taxon>Micrococcaceae</taxon>
        <taxon>Paenarthrobacter</taxon>
    </lineage>
</organism>
<dbReference type="RefSeq" id="WP_016359511.1">
    <property type="nucleotide sequence ID" value="NC_021229.1"/>
</dbReference>
<accession>Q8GAD1</accession>
<feature type="region of interest" description="Disordered" evidence="1">
    <location>
        <begin position="1"/>
        <end position="114"/>
    </location>
</feature>
<reference evidence="2" key="2">
    <citation type="submission" date="2013-12" db="EMBL/GenBank/DDBJ databases">
        <authorList>
            <person name="Mihasan M."/>
            <person name="Brandsch R."/>
        </authorList>
    </citation>
    <scope>NUCLEOTIDE SEQUENCE</scope>
    <source>
        <strain evidence="2">ATCC 49919</strain>
        <plasmid evidence="2">pAO1</plasmid>
    </source>
</reference>
<protein>
    <submittedName>
        <fullName evidence="2">Uncharacterized protein</fullName>
    </submittedName>
</protein>
<feature type="compositionally biased region" description="Polar residues" evidence="1">
    <location>
        <begin position="76"/>
        <end position="114"/>
    </location>
</feature>
<evidence type="ECO:0000313" key="2">
    <source>
        <dbReference type="EMBL" id="CAD48000.1"/>
    </source>
</evidence>
<evidence type="ECO:0000256" key="1">
    <source>
        <dbReference type="SAM" id="MobiDB-lite"/>
    </source>
</evidence>
<feature type="region of interest" description="Disordered" evidence="1">
    <location>
        <begin position="167"/>
        <end position="187"/>
    </location>
</feature>
<name>Q8GAD1_PAENI</name>
<reference evidence="2" key="1">
    <citation type="journal article" date="2003" name="J. Bacteriol.">
        <title>Sequence of the 165-kilobase catabolic plasmid pAO1 from Arthrobacter nicotinovorans and identification of a pAO1-dependent nicotine uptake system.</title>
        <authorList>
            <person name="Igloi G.L."/>
            <person name="Brandsch R."/>
        </authorList>
    </citation>
    <scope>NUCLEOTIDE SEQUENCE [LARGE SCALE GENOMIC DNA]</scope>
    <source>
        <strain evidence="2">ATCC 49919</strain>
        <plasmid evidence="2">pAO1</plasmid>
    </source>
</reference>
<geneLocation type="plasmid" evidence="2">
    <name>pAO1</name>
</geneLocation>
<keyword evidence="2" id="KW-0614">Plasmid</keyword>
<proteinExistence type="predicted"/>
<dbReference type="GeneID" id="84020191"/>